<gene>
    <name evidence="2" type="primary">FGENESH: predicted gene_15.76</name>
    <name evidence="3" type="ORF">AAT19DRAFT_11140</name>
    <name evidence="2" type="ORF">BN2166_0067950</name>
</gene>
<evidence type="ECO:0000313" key="4">
    <source>
        <dbReference type="Proteomes" id="UP000199069"/>
    </source>
</evidence>
<proteinExistence type="predicted"/>
<feature type="region of interest" description="Disordered" evidence="1">
    <location>
        <begin position="1"/>
        <end position="58"/>
    </location>
</feature>
<name>A0A0K3CMP8_RHOTO</name>
<evidence type="ECO:0000313" key="5">
    <source>
        <dbReference type="Proteomes" id="UP000239560"/>
    </source>
</evidence>
<reference evidence="2 4" key="1">
    <citation type="submission" date="2015-07" db="EMBL/GenBank/DDBJ databases">
        <authorList>
            <person name="Cajimat M.N.B."/>
            <person name="Milazzo M.L."/>
            <person name="Fulhorst C.F."/>
        </authorList>
    </citation>
    <scope>NUCLEOTIDE SEQUENCE [LARGE SCALE GENOMIC DNA]</scope>
    <source>
        <strain evidence="2">Single colony</strain>
    </source>
</reference>
<dbReference type="EMBL" id="LCTV02000015">
    <property type="protein sequence ID" value="PRQ70391.1"/>
    <property type="molecule type" value="Genomic_DNA"/>
</dbReference>
<dbReference type="AlphaFoldDB" id="A0A0K3CMP8"/>
<evidence type="ECO:0000256" key="1">
    <source>
        <dbReference type="SAM" id="MobiDB-lite"/>
    </source>
</evidence>
<evidence type="ECO:0000313" key="3">
    <source>
        <dbReference type="EMBL" id="PRQ70391.1"/>
    </source>
</evidence>
<sequence length="303" mass="34583">MQRETAKRAVEEEERVGGETDKVKKTRTAGSAATNLEEEQDKDVHETSHAAAPDSKAEDGCDIEEAIVACDYLDLTDPYGDELRLKHVYSVDEVGDDTFEIKDADSAKIAQVSFDKAGDGFDDYIDNYFSHPSLPLYMRVATFEDRDIPGENENYEDIKNELEVYRYLQEEKKREGEGEVYPVCLGWFQSQRRSIGWVVTLWRDVGQEPRRWRDSLAELRSLDPLAVLKRLHDLGIAHGNISSTRIFISRDTAKPLFCDFKYETILSKVSKEEAEKLKKKDEDDLQAFLDGRKQAEFFGACTA</sequence>
<dbReference type="OrthoDB" id="2687876at2759"/>
<evidence type="ECO:0000313" key="2">
    <source>
        <dbReference type="EMBL" id="CTR10934.1"/>
    </source>
</evidence>
<dbReference type="Proteomes" id="UP000239560">
    <property type="component" value="Unassembled WGS sequence"/>
</dbReference>
<dbReference type="SUPFAM" id="SSF56112">
    <property type="entry name" value="Protein kinase-like (PK-like)"/>
    <property type="match status" value="1"/>
</dbReference>
<protein>
    <submittedName>
        <fullName evidence="2 3">RNA binding protein</fullName>
    </submittedName>
</protein>
<organism evidence="2 4">
    <name type="scientific">Rhodotorula toruloides</name>
    <name type="common">Yeast</name>
    <name type="synonym">Rhodosporidium toruloides</name>
    <dbReference type="NCBI Taxonomy" id="5286"/>
    <lineage>
        <taxon>Eukaryota</taxon>
        <taxon>Fungi</taxon>
        <taxon>Dikarya</taxon>
        <taxon>Basidiomycota</taxon>
        <taxon>Pucciniomycotina</taxon>
        <taxon>Microbotryomycetes</taxon>
        <taxon>Sporidiobolales</taxon>
        <taxon>Sporidiobolaceae</taxon>
        <taxon>Rhodotorula</taxon>
    </lineage>
</organism>
<dbReference type="InterPro" id="IPR011009">
    <property type="entry name" value="Kinase-like_dom_sf"/>
</dbReference>
<dbReference type="Proteomes" id="UP000199069">
    <property type="component" value="Unassembled WGS sequence"/>
</dbReference>
<keyword evidence="4" id="KW-1185">Reference proteome</keyword>
<reference evidence="3 5" key="2">
    <citation type="journal article" date="2018" name="Elife">
        <title>Functional genomics of lipid metabolism in the oleaginous yeast Rhodosporidium toruloides.</title>
        <authorList>
            <person name="Coradetti S.T."/>
            <person name="Pinel D."/>
            <person name="Geiselman G."/>
            <person name="Ito M."/>
            <person name="Mondo S."/>
            <person name="Reilly M.C."/>
            <person name="Cheng Y.F."/>
            <person name="Bauer S."/>
            <person name="Grigoriev I."/>
            <person name="Gladden J.M."/>
            <person name="Simmons B.A."/>
            <person name="Brem R."/>
            <person name="Arkin A.P."/>
            <person name="Skerker J.M."/>
        </authorList>
    </citation>
    <scope>NUCLEOTIDE SEQUENCE [LARGE SCALE GENOMIC DNA]</scope>
    <source>
        <strain evidence="3 5">NBRC 0880</strain>
    </source>
</reference>
<accession>A0A0K3CMP8</accession>
<feature type="compositionally biased region" description="Basic and acidic residues" evidence="1">
    <location>
        <begin position="1"/>
        <end position="23"/>
    </location>
</feature>
<dbReference type="EMBL" id="CWKI01000015">
    <property type="protein sequence ID" value="CTR10934.1"/>
    <property type="molecule type" value="Genomic_DNA"/>
</dbReference>